<evidence type="ECO:0000259" key="6">
    <source>
        <dbReference type="Pfam" id="PF25975"/>
    </source>
</evidence>
<proteinExistence type="inferred from homology"/>
<sequence>MDRKALITASTALALAAGAATLWWSKEAPPPAPDGGETAIAPGKLTARQIEKLGIATAVAAAASSAELGAVPATVSLPPDARVAVTAPFDGIAVRLFVVEGEAVTSGQPLASIRAAEPVQYGAALARAQAQLEVARAAAGRTGQLAKEGIVAGARADEARAALREAEVNVAENRRILAQANADGSGMMTLRAPIGGRIAAVNVQAGGPVGGLSAPFIVENTARLMLDLQIPERLAGAVHPGTPVEVRMPGTAPATGRVIAVGGSIDPTTRALTAKARLDAAPALVSGKSVVAILGGVQPVAGASIPSAALTRVGDRDAVFVKGADGFALRPVTVASRVGASVTITAGLKPGERVATSAIAELKAVLGGE</sequence>
<name>A0A142VYD7_9SPHN</name>
<protein>
    <submittedName>
        <fullName evidence="7">Uncharacterized protein</fullName>
    </submittedName>
</protein>
<evidence type="ECO:0000256" key="4">
    <source>
        <dbReference type="SAM" id="SignalP"/>
    </source>
</evidence>
<dbReference type="GO" id="GO:0015679">
    <property type="term" value="P:plasma membrane copper ion transport"/>
    <property type="evidence" value="ECO:0007669"/>
    <property type="project" value="TreeGrafter"/>
</dbReference>
<dbReference type="Gene3D" id="2.40.50.100">
    <property type="match status" value="1"/>
</dbReference>
<evidence type="ECO:0000256" key="3">
    <source>
        <dbReference type="SAM" id="Coils"/>
    </source>
</evidence>
<dbReference type="GO" id="GO:0016020">
    <property type="term" value="C:membrane"/>
    <property type="evidence" value="ECO:0007669"/>
    <property type="project" value="InterPro"/>
</dbReference>
<keyword evidence="4" id="KW-0732">Signal</keyword>
<dbReference type="STRING" id="1219058.AOA14_09125"/>
<dbReference type="InterPro" id="IPR051909">
    <property type="entry name" value="MFP_Cation_Efflux"/>
</dbReference>
<feature type="chain" id="PRO_5007502508" evidence="4">
    <location>
        <begin position="20"/>
        <end position="369"/>
    </location>
</feature>
<evidence type="ECO:0000256" key="2">
    <source>
        <dbReference type="ARBA" id="ARBA00022448"/>
    </source>
</evidence>
<dbReference type="Pfam" id="PF25954">
    <property type="entry name" value="Beta-barrel_RND_2"/>
    <property type="match status" value="1"/>
</dbReference>
<dbReference type="PANTHER" id="PTHR30097:SF4">
    <property type="entry name" value="SLR6042 PROTEIN"/>
    <property type="match status" value="1"/>
</dbReference>
<evidence type="ECO:0000313" key="7">
    <source>
        <dbReference type="EMBL" id="AMU94761.1"/>
    </source>
</evidence>
<keyword evidence="3" id="KW-0175">Coiled coil</keyword>
<dbReference type="GO" id="GO:0046914">
    <property type="term" value="F:transition metal ion binding"/>
    <property type="evidence" value="ECO:0007669"/>
    <property type="project" value="TreeGrafter"/>
</dbReference>
<dbReference type="AlphaFoldDB" id="A0A142VYD7"/>
<dbReference type="Proteomes" id="UP000076234">
    <property type="component" value="Chromosome"/>
</dbReference>
<organism evidence="7 8">
    <name type="scientific">Sphingopyxis terrae subsp. terrae NBRC 15098</name>
    <dbReference type="NCBI Taxonomy" id="1219058"/>
    <lineage>
        <taxon>Bacteria</taxon>
        <taxon>Pseudomonadati</taxon>
        <taxon>Pseudomonadota</taxon>
        <taxon>Alphaproteobacteria</taxon>
        <taxon>Sphingomonadales</taxon>
        <taxon>Sphingomonadaceae</taxon>
        <taxon>Sphingopyxis</taxon>
    </lineage>
</organism>
<evidence type="ECO:0000313" key="8">
    <source>
        <dbReference type="Proteomes" id="UP000076234"/>
    </source>
</evidence>
<dbReference type="GO" id="GO:0030288">
    <property type="term" value="C:outer membrane-bounded periplasmic space"/>
    <property type="evidence" value="ECO:0007669"/>
    <property type="project" value="TreeGrafter"/>
</dbReference>
<comment type="similarity">
    <text evidence="1">Belongs to the membrane fusion protein (MFP) (TC 8.A.1) family.</text>
</comment>
<accession>A0A142VYD7</accession>
<dbReference type="NCBIfam" id="TIGR01730">
    <property type="entry name" value="RND_mfp"/>
    <property type="match status" value="1"/>
</dbReference>
<dbReference type="GO" id="GO:0022857">
    <property type="term" value="F:transmembrane transporter activity"/>
    <property type="evidence" value="ECO:0007669"/>
    <property type="project" value="InterPro"/>
</dbReference>
<gene>
    <name evidence="7" type="ORF">AOA14_09125</name>
</gene>
<evidence type="ECO:0000259" key="5">
    <source>
        <dbReference type="Pfam" id="PF25954"/>
    </source>
</evidence>
<dbReference type="SUPFAM" id="SSF111369">
    <property type="entry name" value="HlyD-like secretion proteins"/>
    <property type="match status" value="1"/>
</dbReference>
<dbReference type="InterPro" id="IPR058649">
    <property type="entry name" value="CzcB_C"/>
</dbReference>
<keyword evidence="2" id="KW-0813">Transport</keyword>
<evidence type="ECO:0000256" key="1">
    <source>
        <dbReference type="ARBA" id="ARBA00009477"/>
    </source>
</evidence>
<dbReference type="Pfam" id="PF25975">
    <property type="entry name" value="CzcB_C"/>
    <property type="match status" value="1"/>
</dbReference>
<dbReference type="Gene3D" id="1.10.287.470">
    <property type="entry name" value="Helix hairpin bin"/>
    <property type="match status" value="1"/>
</dbReference>
<dbReference type="Gene3D" id="2.40.420.20">
    <property type="match status" value="1"/>
</dbReference>
<feature type="signal peptide" evidence="4">
    <location>
        <begin position="1"/>
        <end position="19"/>
    </location>
</feature>
<feature type="domain" description="CzcB-like C-terminal circularly permuted SH3-like" evidence="6">
    <location>
        <begin position="304"/>
        <end position="357"/>
    </location>
</feature>
<dbReference type="KEGG" id="ster:AOA14_09125"/>
<feature type="coiled-coil region" evidence="3">
    <location>
        <begin position="156"/>
        <end position="183"/>
    </location>
</feature>
<dbReference type="InterPro" id="IPR058792">
    <property type="entry name" value="Beta-barrel_RND_2"/>
</dbReference>
<dbReference type="Gene3D" id="2.40.30.170">
    <property type="match status" value="1"/>
</dbReference>
<dbReference type="InterPro" id="IPR006143">
    <property type="entry name" value="RND_pump_MFP"/>
</dbReference>
<dbReference type="RefSeq" id="WP_062901566.1">
    <property type="nucleotide sequence ID" value="NZ_CP013342.1"/>
</dbReference>
<dbReference type="GO" id="GO:0060003">
    <property type="term" value="P:copper ion export"/>
    <property type="evidence" value="ECO:0007669"/>
    <property type="project" value="TreeGrafter"/>
</dbReference>
<dbReference type="PANTHER" id="PTHR30097">
    <property type="entry name" value="CATION EFFLUX SYSTEM PROTEIN CUSB"/>
    <property type="match status" value="1"/>
</dbReference>
<dbReference type="EMBL" id="CP013342">
    <property type="protein sequence ID" value="AMU94761.1"/>
    <property type="molecule type" value="Genomic_DNA"/>
</dbReference>
<reference evidence="8" key="1">
    <citation type="submission" date="2015-11" db="EMBL/GenBank/DDBJ databases">
        <title>Complete genome sequence of a polyethylene glycol-degrading strain Sphingopyxis terrae strain 203-1 (NBRC 15098).</title>
        <authorList>
            <person name="Yoshiyuki O."/>
            <person name="Shouta N."/>
            <person name="Nagata Y."/>
            <person name="Numata M."/>
            <person name="Tsuchikane K."/>
            <person name="Hosoyama A."/>
            <person name="Yamazoe A."/>
            <person name="Tsuda M."/>
            <person name="Fujita N."/>
            <person name="Kawai F."/>
        </authorList>
    </citation>
    <scope>NUCLEOTIDE SEQUENCE [LARGE SCALE GENOMIC DNA]</scope>
    <source>
        <strain evidence="8">203-1</strain>
    </source>
</reference>
<feature type="domain" description="CusB-like beta-barrel" evidence="5">
    <location>
        <begin position="226"/>
        <end position="280"/>
    </location>
</feature>
<reference evidence="7 8" key="2">
    <citation type="journal article" date="2016" name="Genome Announc.">
        <title>Complete Genome Sequence of Sphingopyxis terrae Strain 203-1 (NBRC 111660), a Polyethylene Glycol Degrader.</title>
        <authorList>
            <person name="Ohtsubo Y."/>
            <person name="Nonoyama S."/>
            <person name="Nagata Y."/>
            <person name="Numata M."/>
            <person name="Tsuchikane K."/>
            <person name="Hosoyama A."/>
            <person name="Yamazoe A."/>
            <person name="Tsuda M."/>
            <person name="Fujita N."/>
            <person name="Kawai F."/>
        </authorList>
    </citation>
    <scope>NUCLEOTIDE SEQUENCE [LARGE SCALE GENOMIC DNA]</scope>
    <source>
        <strain evidence="7 8">203-1</strain>
    </source>
</reference>